<accession>X0ZVR6</accession>
<sequence length="253" mass="28539">MIVDAVILAGKSFIINDDEILSDKVTYPINGIPMIDYVVGAVKDSKYINKIMILGHPDAKLPHLKNKIDYLLYSKQSFANRIKDSIIELNSQGKILFVCSDIPLINGEIIDNFIDICDKVKADVYFPIIRKEEILSKYPKTKRTFFTTSEGEFTGGNIAIADPKVILDNLDLMTDLFEGRKRILKQVRVIGITSLIKYLFGRLSIDEIEVKASKIIKAKGKAIVYSGVEVGIDVDKKVDLVLVEDVLCRRRER</sequence>
<name>X0ZVR6_9ZZZZ</name>
<protein>
    <submittedName>
        <fullName evidence="1">Uncharacterized protein</fullName>
    </submittedName>
</protein>
<organism evidence="1">
    <name type="scientific">marine sediment metagenome</name>
    <dbReference type="NCBI Taxonomy" id="412755"/>
    <lineage>
        <taxon>unclassified sequences</taxon>
        <taxon>metagenomes</taxon>
        <taxon>ecological metagenomes</taxon>
    </lineage>
</organism>
<dbReference type="Gene3D" id="3.90.550.10">
    <property type="entry name" value="Spore Coat Polysaccharide Biosynthesis Protein SpsA, Chain A"/>
    <property type="match status" value="1"/>
</dbReference>
<dbReference type="InterPro" id="IPR029044">
    <property type="entry name" value="Nucleotide-diphossugar_trans"/>
</dbReference>
<proteinExistence type="predicted"/>
<dbReference type="SUPFAM" id="SSF53448">
    <property type="entry name" value="Nucleotide-diphospho-sugar transferases"/>
    <property type="match status" value="1"/>
</dbReference>
<gene>
    <name evidence="1" type="ORF">S01H4_04502</name>
</gene>
<evidence type="ECO:0000313" key="1">
    <source>
        <dbReference type="EMBL" id="GAG64583.1"/>
    </source>
</evidence>
<dbReference type="AlphaFoldDB" id="X0ZVR6"/>
<reference evidence="1" key="1">
    <citation type="journal article" date="2014" name="Front. Microbiol.">
        <title>High frequency of phylogenetically diverse reductive dehalogenase-homologous genes in deep subseafloor sedimentary metagenomes.</title>
        <authorList>
            <person name="Kawai M."/>
            <person name="Futagami T."/>
            <person name="Toyoda A."/>
            <person name="Takaki Y."/>
            <person name="Nishi S."/>
            <person name="Hori S."/>
            <person name="Arai W."/>
            <person name="Tsubouchi T."/>
            <person name="Morono Y."/>
            <person name="Uchiyama I."/>
            <person name="Ito T."/>
            <person name="Fujiyama A."/>
            <person name="Inagaki F."/>
            <person name="Takami H."/>
        </authorList>
    </citation>
    <scope>NUCLEOTIDE SEQUENCE</scope>
    <source>
        <strain evidence="1">Expedition CK06-06</strain>
    </source>
</reference>
<dbReference type="EMBL" id="BART01001213">
    <property type="protein sequence ID" value="GAG64583.1"/>
    <property type="molecule type" value="Genomic_DNA"/>
</dbReference>
<comment type="caution">
    <text evidence="1">The sequence shown here is derived from an EMBL/GenBank/DDBJ whole genome shotgun (WGS) entry which is preliminary data.</text>
</comment>